<gene>
    <name evidence="1" type="ORF">SAMN05192540_0838</name>
</gene>
<dbReference type="EMBL" id="FNTB01000001">
    <property type="protein sequence ID" value="SEB55442.1"/>
    <property type="molecule type" value="Genomic_DNA"/>
</dbReference>
<accession>A0A1H4KBW4</accession>
<dbReference type="Proteomes" id="UP000183038">
    <property type="component" value="Unassembled WGS sequence"/>
</dbReference>
<reference evidence="1 2" key="1">
    <citation type="submission" date="2016-10" db="EMBL/GenBank/DDBJ databases">
        <authorList>
            <person name="de Groot N.N."/>
        </authorList>
    </citation>
    <scope>NUCLEOTIDE SEQUENCE [LARGE SCALE GENOMIC DNA]</scope>
    <source>
        <strain evidence="1 2">MAR_2009_71</strain>
    </source>
</reference>
<evidence type="ECO:0000313" key="1">
    <source>
        <dbReference type="EMBL" id="SEB55442.1"/>
    </source>
</evidence>
<sequence>MLKNTKFEDCSYKTKIIVTKWYLNISMEQSI</sequence>
<dbReference type="AlphaFoldDB" id="A0A1H4KBW4"/>
<proteinExistence type="predicted"/>
<protein>
    <submittedName>
        <fullName evidence="1">Uncharacterized protein</fullName>
    </submittedName>
</protein>
<organism evidence="1 2">
    <name type="scientific">Maribacter dokdonensis</name>
    <dbReference type="NCBI Taxonomy" id="320912"/>
    <lineage>
        <taxon>Bacteria</taxon>
        <taxon>Pseudomonadati</taxon>
        <taxon>Bacteroidota</taxon>
        <taxon>Flavobacteriia</taxon>
        <taxon>Flavobacteriales</taxon>
        <taxon>Flavobacteriaceae</taxon>
        <taxon>Maribacter</taxon>
    </lineage>
</organism>
<evidence type="ECO:0000313" key="2">
    <source>
        <dbReference type="Proteomes" id="UP000183038"/>
    </source>
</evidence>
<name>A0A1H4KBW4_9FLAO</name>